<dbReference type="Proteomes" id="UP000823561">
    <property type="component" value="Chromosome 5"/>
</dbReference>
<dbReference type="PANTHER" id="PTHR13388:SF28">
    <property type="entry name" value="TRANSMEMBRANE PROTEIN 132C"/>
    <property type="match status" value="1"/>
</dbReference>
<dbReference type="InterPro" id="IPR026307">
    <property type="entry name" value="TMEM132"/>
</dbReference>
<evidence type="ECO:0000313" key="3">
    <source>
        <dbReference type="Proteomes" id="UP000823561"/>
    </source>
</evidence>
<feature type="non-terminal residue" evidence="2">
    <location>
        <position position="125"/>
    </location>
</feature>
<dbReference type="AlphaFoldDB" id="A0AAV6H1W2"/>
<name>A0AAV6H1W2_9TELE</name>
<keyword evidence="3" id="KW-1185">Reference proteome</keyword>
<dbReference type="EMBL" id="JADWDJ010000005">
    <property type="protein sequence ID" value="KAG5281115.1"/>
    <property type="molecule type" value="Genomic_DNA"/>
</dbReference>
<protein>
    <recommendedName>
        <fullName evidence="1">Transmembrane protein TMEM132 N-terminal domain-containing protein</fullName>
    </recommendedName>
</protein>
<comment type="caution">
    <text evidence="2">The sequence shown here is derived from an EMBL/GenBank/DDBJ whole genome shotgun (WGS) entry which is preliminary data.</text>
</comment>
<evidence type="ECO:0000313" key="2">
    <source>
        <dbReference type="EMBL" id="KAG5281115.1"/>
    </source>
</evidence>
<dbReference type="InterPro" id="IPR031435">
    <property type="entry name" value="TMEM132_N"/>
</dbReference>
<feature type="domain" description="Transmembrane protein TMEM132 N-terminal" evidence="1">
    <location>
        <begin position="52"/>
        <end position="119"/>
    </location>
</feature>
<dbReference type="PANTHER" id="PTHR13388">
    <property type="entry name" value="DETONATOR, ISOFORM E"/>
    <property type="match status" value="1"/>
</dbReference>
<dbReference type="Pfam" id="PF15705">
    <property type="entry name" value="TMEM132_N"/>
    <property type="match status" value="1"/>
</dbReference>
<proteinExistence type="predicted"/>
<reference evidence="2" key="1">
    <citation type="submission" date="2020-10" db="EMBL/GenBank/DDBJ databases">
        <title>Chromosome-scale genome assembly of the Allis shad, Alosa alosa.</title>
        <authorList>
            <person name="Margot Z."/>
            <person name="Christophe K."/>
            <person name="Cabau C."/>
            <person name="Louis A."/>
            <person name="Berthelot C."/>
            <person name="Parey E."/>
            <person name="Roest Crollius H."/>
            <person name="Montfort J."/>
            <person name="Robinson-Rechavi M."/>
            <person name="Bucao C."/>
            <person name="Bouchez O."/>
            <person name="Gislard M."/>
            <person name="Lluch J."/>
            <person name="Milhes M."/>
            <person name="Lampietro C."/>
            <person name="Lopez Roques C."/>
            <person name="Donnadieu C."/>
            <person name="Braasch I."/>
            <person name="Desvignes T."/>
            <person name="Postlethwait J."/>
            <person name="Bobe J."/>
            <person name="Guiguen Y."/>
        </authorList>
    </citation>
    <scope>NUCLEOTIDE SEQUENCE</scope>
    <source>
        <strain evidence="2">M-15738</strain>
        <tissue evidence="2">Blood</tissue>
    </source>
</reference>
<gene>
    <name evidence="2" type="ORF">AALO_G00067590</name>
</gene>
<organism evidence="2 3">
    <name type="scientific">Alosa alosa</name>
    <name type="common">allis shad</name>
    <dbReference type="NCBI Taxonomy" id="278164"/>
    <lineage>
        <taxon>Eukaryota</taxon>
        <taxon>Metazoa</taxon>
        <taxon>Chordata</taxon>
        <taxon>Craniata</taxon>
        <taxon>Vertebrata</taxon>
        <taxon>Euteleostomi</taxon>
        <taxon>Actinopterygii</taxon>
        <taxon>Neopterygii</taxon>
        <taxon>Teleostei</taxon>
        <taxon>Clupei</taxon>
        <taxon>Clupeiformes</taxon>
        <taxon>Clupeoidei</taxon>
        <taxon>Clupeidae</taxon>
        <taxon>Alosa</taxon>
    </lineage>
</organism>
<accession>A0AAV6H1W2</accession>
<sequence length="125" mass="13516">MPKMSRERNAKGDGRLCQILKWALLTSLYRVVECRMEAAPKFSSALPTYLPVSCQLQGAAESSFFLREAGQEALRNGSLQTRSEPLYVHLPEAAVTGAPLAVNCSYANLTAEAVVPAELFQGSAP</sequence>
<evidence type="ECO:0000259" key="1">
    <source>
        <dbReference type="Pfam" id="PF15705"/>
    </source>
</evidence>